<evidence type="ECO:0000313" key="1">
    <source>
        <dbReference type="EMBL" id="KAJ9112446.1"/>
    </source>
</evidence>
<reference evidence="1" key="1">
    <citation type="submission" date="2023-04" db="EMBL/GenBank/DDBJ databases">
        <title>Draft Genome sequencing of Naganishia species isolated from polar environments using Oxford Nanopore Technology.</title>
        <authorList>
            <person name="Leo P."/>
            <person name="Venkateswaran K."/>
        </authorList>
    </citation>
    <scope>NUCLEOTIDE SEQUENCE</scope>
    <source>
        <strain evidence="1">MNA-CCFEE 5262</strain>
    </source>
</reference>
<dbReference type="Proteomes" id="UP001230649">
    <property type="component" value="Unassembled WGS sequence"/>
</dbReference>
<name>A0ACC2WLY3_9TREE</name>
<organism evidence="1 2">
    <name type="scientific">Naganishia adeliensis</name>
    <dbReference type="NCBI Taxonomy" id="92952"/>
    <lineage>
        <taxon>Eukaryota</taxon>
        <taxon>Fungi</taxon>
        <taxon>Dikarya</taxon>
        <taxon>Basidiomycota</taxon>
        <taxon>Agaricomycotina</taxon>
        <taxon>Tremellomycetes</taxon>
        <taxon>Filobasidiales</taxon>
        <taxon>Filobasidiaceae</taxon>
        <taxon>Naganishia</taxon>
    </lineage>
</organism>
<sequence>MASNEPPANADAGPSQLRTTDAQQPANITVLANRRFPVPPSYYTEFTPDRWKRYNRTTRSDESKAKGKQREDAEDVVMDSKPDDQSRDVSSADELAIFQPPRIDWIKREGTWNAFGRVYERRPKAMTAEQLGIPDFRPPGTELTDKQYMHLLLRSIIHTKLKLLEAYTKSVRPTYVLEQHFGIPHEGEHYVQHIANLAATMVTIANGLRETQARLTLELTMRRQIDRRKEQTRLLRTKCQGLAERLTSLRDEVRSGGLDPAGEGKSAAAAGKTEMMDVS</sequence>
<proteinExistence type="predicted"/>
<protein>
    <submittedName>
        <fullName evidence="1">Uncharacterized protein</fullName>
    </submittedName>
</protein>
<evidence type="ECO:0000313" key="2">
    <source>
        <dbReference type="Proteomes" id="UP001230649"/>
    </source>
</evidence>
<comment type="caution">
    <text evidence="1">The sequence shown here is derived from an EMBL/GenBank/DDBJ whole genome shotgun (WGS) entry which is preliminary data.</text>
</comment>
<gene>
    <name evidence="1" type="ORF">QFC20_002234</name>
</gene>
<accession>A0ACC2WLY3</accession>
<dbReference type="EMBL" id="JASBWS010000015">
    <property type="protein sequence ID" value="KAJ9112446.1"/>
    <property type="molecule type" value="Genomic_DNA"/>
</dbReference>
<keyword evidence="2" id="KW-1185">Reference proteome</keyword>